<protein>
    <submittedName>
        <fullName evidence="1">Putative alpha-amyrin synthase</fullName>
        <ecNumber evidence="1">5.4.99.40</ecNumber>
    </submittedName>
</protein>
<dbReference type="EMBL" id="PDCK01000040">
    <property type="protein sequence ID" value="PRQ51808.1"/>
    <property type="molecule type" value="Genomic_DNA"/>
</dbReference>
<gene>
    <name evidence="1" type="ORF">RchiOBHm_Chr2g0148521</name>
</gene>
<dbReference type="InterPro" id="IPR018333">
    <property type="entry name" value="Squalene_cyclase"/>
</dbReference>
<keyword evidence="2" id="KW-1185">Reference proteome</keyword>
<dbReference type="Proteomes" id="UP000238479">
    <property type="component" value="Chromosome 2"/>
</dbReference>
<dbReference type="AlphaFoldDB" id="A0A2P6RZE6"/>
<dbReference type="GO" id="GO:0042300">
    <property type="term" value="F:beta-amyrin synthase activity"/>
    <property type="evidence" value="ECO:0007669"/>
    <property type="project" value="TreeGrafter"/>
</dbReference>
<evidence type="ECO:0000313" key="2">
    <source>
        <dbReference type="Proteomes" id="UP000238479"/>
    </source>
</evidence>
<keyword evidence="1" id="KW-0413">Isomerase</keyword>
<name>A0A2P6RZE6_ROSCH</name>
<dbReference type="Gramene" id="PRQ51808">
    <property type="protein sequence ID" value="PRQ51808"/>
    <property type="gene ID" value="RchiOBHm_Chr2g0148521"/>
</dbReference>
<dbReference type="PANTHER" id="PTHR11764">
    <property type="entry name" value="TERPENE CYCLASE/MUTASE FAMILY MEMBER"/>
    <property type="match status" value="1"/>
</dbReference>
<reference evidence="1 2" key="1">
    <citation type="journal article" date="2018" name="Nat. Genet.">
        <title>The Rosa genome provides new insights in the design of modern roses.</title>
        <authorList>
            <person name="Bendahmane M."/>
        </authorList>
    </citation>
    <scope>NUCLEOTIDE SEQUENCE [LARGE SCALE GENOMIC DNA]</scope>
    <source>
        <strain evidence="2">cv. Old Blush</strain>
    </source>
</reference>
<dbReference type="GO" id="GO:0016104">
    <property type="term" value="P:triterpenoid biosynthetic process"/>
    <property type="evidence" value="ECO:0007669"/>
    <property type="project" value="InterPro"/>
</dbReference>
<dbReference type="EC" id="5.4.99.40" evidence="1"/>
<sequence>MLRERNFKQEIPPVRIGEGDDITFDQATATYRRNATFWNALQSPHGHWPTENAGVNFFCPPLVMSLYTMGYLNVVFSAEHKNEI</sequence>
<dbReference type="OMA" id="HGHWPTE"/>
<dbReference type="GO" id="GO:0005811">
    <property type="term" value="C:lipid droplet"/>
    <property type="evidence" value="ECO:0007669"/>
    <property type="project" value="InterPro"/>
</dbReference>
<proteinExistence type="predicted"/>
<dbReference type="STRING" id="74649.A0A2P6RZE6"/>
<organism evidence="1 2">
    <name type="scientific">Rosa chinensis</name>
    <name type="common">China rose</name>
    <dbReference type="NCBI Taxonomy" id="74649"/>
    <lineage>
        <taxon>Eukaryota</taxon>
        <taxon>Viridiplantae</taxon>
        <taxon>Streptophyta</taxon>
        <taxon>Embryophyta</taxon>
        <taxon>Tracheophyta</taxon>
        <taxon>Spermatophyta</taxon>
        <taxon>Magnoliopsida</taxon>
        <taxon>eudicotyledons</taxon>
        <taxon>Gunneridae</taxon>
        <taxon>Pentapetalae</taxon>
        <taxon>rosids</taxon>
        <taxon>fabids</taxon>
        <taxon>Rosales</taxon>
        <taxon>Rosaceae</taxon>
        <taxon>Rosoideae</taxon>
        <taxon>Rosoideae incertae sedis</taxon>
        <taxon>Rosa</taxon>
    </lineage>
</organism>
<dbReference type="SUPFAM" id="SSF81853">
    <property type="entry name" value="Family 10 polysaccharide lyase"/>
    <property type="match status" value="1"/>
</dbReference>
<dbReference type="PANTHER" id="PTHR11764:SF58">
    <property type="entry name" value="BETA-AMYRIN SYNTHASE-RELATED"/>
    <property type="match status" value="1"/>
</dbReference>
<comment type="caution">
    <text evidence="1">The sequence shown here is derived from an EMBL/GenBank/DDBJ whole genome shotgun (WGS) entry which is preliminary data.</text>
</comment>
<accession>A0A2P6RZE6</accession>
<evidence type="ECO:0000313" key="1">
    <source>
        <dbReference type="EMBL" id="PRQ51808.1"/>
    </source>
</evidence>